<dbReference type="SUPFAM" id="SSF46689">
    <property type="entry name" value="Homeodomain-like"/>
    <property type="match status" value="1"/>
</dbReference>
<keyword evidence="3" id="KW-0804">Transcription</keyword>
<name>A0ABY9VSM6_9ACTN</name>
<feature type="domain" description="HTH tetR-type" evidence="5">
    <location>
        <begin position="7"/>
        <end position="67"/>
    </location>
</feature>
<dbReference type="PROSITE" id="PS50977">
    <property type="entry name" value="HTH_TETR_2"/>
    <property type="match status" value="1"/>
</dbReference>
<dbReference type="InterPro" id="IPR001647">
    <property type="entry name" value="HTH_TetR"/>
</dbReference>
<dbReference type="PANTHER" id="PTHR30055">
    <property type="entry name" value="HTH-TYPE TRANSCRIPTIONAL REGULATOR RUTR"/>
    <property type="match status" value="1"/>
</dbReference>
<evidence type="ECO:0000313" key="6">
    <source>
        <dbReference type="EMBL" id="WNF26930.1"/>
    </source>
</evidence>
<evidence type="ECO:0000313" key="7">
    <source>
        <dbReference type="Proteomes" id="UP001303236"/>
    </source>
</evidence>
<dbReference type="Pfam" id="PF16859">
    <property type="entry name" value="TetR_C_11"/>
    <property type="match status" value="1"/>
</dbReference>
<dbReference type="EMBL" id="CP134500">
    <property type="protein sequence ID" value="WNF26930.1"/>
    <property type="molecule type" value="Genomic_DNA"/>
</dbReference>
<evidence type="ECO:0000256" key="2">
    <source>
        <dbReference type="ARBA" id="ARBA00023125"/>
    </source>
</evidence>
<dbReference type="InterPro" id="IPR011075">
    <property type="entry name" value="TetR_C"/>
</dbReference>
<dbReference type="Proteomes" id="UP001303236">
    <property type="component" value="Chromosome"/>
</dbReference>
<accession>A0ABY9VSM6</accession>
<evidence type="ECO:0000256" key="3">
    <source>
        <dbReference type="ARBA" id="ARBA00023163"/>
    </source>
</evidence>
<keyword evidence="2 4" id="KW-0238">DNA-binding</keyword>
<evidence type="ECO:0000256" key="4">
    <source>
        <dbReference type="PROSITE-ProRule" id="PRU00335"/>
    </source>
</evidence>
<proteinExistence type="predicted"/>
<dbReference type="Pfam" id="PF00440">
    <property type="entry name" value="TetR_N"/>
    <property type="match status" value="1"/>
</dbReference>
<dbReference type="SUPFAM" id="SSF48498">
    <property type="entry name" value="Tetracyclin repressor-like, C-terminal domain"/>
    <property type="match status" value="1"/>
</dbReference>
<organism evidence="6 7">
    <name type="scientific">Streptomyces durocortorensis</name>
    <dbReference type="NCBI Taxonomy" id="2811104"/>
    <lineage>
        <taxon>Bacteria</taxon>
        <taxon>Bacillati</taxon>
        <taxon>Actinomycetota</taxon>
        <taxon>Actinomycetes</taxon>
        <taxon>Kitasatosporales</taxon>
        <taxon>Streptomycetaceae</taxon>
        <taxon>Streptomyces</taxon>
    </lineage>
</organism>
<dbReference type="InterPro" id="IPR036271">
    <property type="entry name" value="Tet_transcr_reg_TetR-rel_C_sf"/>
</dbReference>
<evidence type="ECO:0000256" key="1">
    <source>
        <dbReference type="ARBA" id="ARBA00023015"/>
    </source>
</evidence>
<keyword evidence="7" id="KW-1185">Reference proteome</keyword>
<keyword evidence="1" id="KW-0805">Transcription regulation</keyword>
<sequence>MGRPRDSRVDEAILAATRSLLAESGYAGLTVDAVAERARIGKAAIYRRYATKQEMVFAAAVHSVDLPPPPDTGSLLGDLTVLVQEIVDHVTTPVAAAAIPGLLADIRSSPELAARFRDAFVTVQQAGLAELLGRAVARGELPSSPDVDLVHALVAGPVFATVYLQNRSPDGLAERLGRIVAAALTGV</sequence>
<evidence type="ECO:0000259" key="5">
    <source>
        <dbReference type="PROSITE" id="PS50977"/>
    </source>
</evidence>
<dbReference type="InterPro" id="IPR050109">
    <property type="entry name" value="HTH-type_TetR-like_transc_reg"/>
</dbReference>
<dbReference type="Gene3D" id="1.10.10.60">
    <property type="entry name" value="Homeodomain-like"/>
    <property type="match status" value="1"/>
</dbReference>
<dbReference type="PRINTS" id="PR00455">
    <property type="entry name" value="HTHTETR"/>
</dbReference>
<protein>
    <submittedName>
        <fullName evidence="6">TetR/AcrR family transcriptional regulator</fullName>
    </submittedName>
</protein>
<dbReference type="PANTHER" id="PTHR30055:SF148">
    <property type="entry name" value="TETR-FAMILY TRANSCRIPTIONAL REGULATOR"/>
    <property type="match status" value="1"/>
</dbReference>
<reference evidence="6 7" key="1">
    <citation type="submission" date="2023-09" db="EMBL/GenBank/DDBJ databases">
        <title>Genome completion map analysis of the actinomycetes C11-1.</title>
        <authorList>
            <person name="Qin P."/>
            <person name="Guan P."/>
        </authorList>
    </citation>
    <scope>NUCLEOTIDE SEQUENCE [LARGE SCALE GENOMIC DNA]</scope>
    <source>
        <strain evidence="6 7">C11-1</strain>
    </source>
</reference>
<dbReference type="InterPro" id="IPR009057">
    <property type="entry name" value="Homeodomain-like_sf"/>
</dbReference>
<gene>
    <name evidence="6" type="ORF">RI138_08820</name>
</gene>
<dbReference type="Gene3D" id="1.10.357.10">
    <property type="entry name" value="Tetracycline Repressor, domain 2"/>
    <property type="match status" value="1"/>
</dbReference>
<feature type="DNA-binding region" description="H-T-H motif" evidence="4">
    <location>
        <begin position="30"/>
        <end position="49"/>
    </location>
</feature>